<dbReference type="InterPro" id="IPR036412">
    <property type="entry name" value="HAD-like_sf"/>
</dbReference>
<dbReference type="InterPro" id="IPR006439">
    <property type="entry name" value="HAD-SF_hydro_IA"/>
</dbReference>
<dbReference type="AlphaFoldDB" id="A0A517NMY7"/>
<dbReference type="PANTHER" id="PTHR43611">
    <property type="entry name" value="ALPHA-D-GLUCOSE 1-PHOSPHATE PHOSPHATASE"/>
    <property type="match status" value="1"/>
</dbReference>
<sequence length="213" mass="23725">MSETNAEIQFVYFDLGNILVSFDPQIACDNIAKLFDVSSERAQAAVYDSGLEDRYEHGEISEAGFLAEVRRHLGGEVDGRDVPLQSFLNALGDMFKPIESMTRTIQQVRQAGYRIGILSNTCFAHWDWVARQNWPATKGPFDTTILSYEVGAMKPDAKIYAAAEAAANVDPQHILFVDDRQENIDAAISRGWQAAQCFGGAELEEQLRRFGVL</sequence>
<evidence type="ECO:0000313" key="2">
    <source>
        <dbReference type="Proteomes" id="UP000319817"/>
    </source>
</evidence>
<dbReference type="GO" id="GO:0016787">
    <property type="term" value="F:hydrolase activity"/>
    <property type="evidence" value="ECO:0007669"/>
    <property type="project" value="UniProtKB-KW"/>
</dbReference>
<dbReference type="SUPFAM" id="SSF56784">
    <property type="entry name" value="HAD-like"/>
    <property type="match status" value="1"/>
</dbReference>
<dbReference type="CDD" id="cd02603">
    <property type="entry name" value="HAD_sEH-N_like"/>
    <property type="match status" value="1"/>
</dbReference>
<dbReference type="Pfam" id="PF00702">
    <property type="entry name" value="Hydrolase"/>
    <property type="match status" value="1"/>
</dbReference>
<proteinExistence type="predicted"/>
<dbReference type="InterPro" id="IPR023198">
    <property type="entry name" value="PGP-like_dom2"/>
</dbReference>
<keyword evidence="2" id="KW-1185">Reference proteome</keyword>
<protein>
    <submittedName>
        <fullName evidence="1">Alpha-D-glucose-1-phosphate phosphatase YihX</fullName>
        <ecNumber evidence="1">3.1.3.-</ecNumber>
    </submittedName>
</protein>
<organism evidence="1 2">
    <name type="scientific">Stieleria marina</name>
    <dbReference type="NCBI Taxonomy" id="1930275"/>
    <lineage>
        <taxon>Bacteria</taxon>
        <taxon>Pseudomonadati</taxon>
        <taxon>Planctomycetota</taxon>
        <taxon>Planctomycetia</taxon>
        <taxon>Pirellulales</taxon>
        <taxon>Pirellulaceae</taxon>
        <taxon>Stieleria</taxon>
    </lineage>
</organism>
<dbReference type="RefSeq" id="WP_145416026.1">
    <property type="nucleotide sequence ID" value="NZ_CP036526.1"/>
</dbReference>
<dbReference type="SFLD" id="SFLDS00003">
    <property type="entry name" value="Haloacid_Dehalogenase"/>
    <property type="match status" value="1"/>
</dbReference>
<dbReference type="PRINTS" id="PR00413">
    <property type="entry name" value="HADHALOGNASE"/>
</dbReference>
<dbReference type="OrthoDB" id="9797415at2"/>
<dbReference type="Gene3D" id="1.10.150.240">
    <property type="entry name" value="Putative phosphatase, domain 2"/>
    <property type="match status" value="1"/>
</dbReference>
<name>A0A517NMY7_9BACT</name>
<dbReference type="EMBL" id="CP036526">
    <property type="protein sequence ID" value="QDT08492.1"/>
    <property type="molecule type" value="Genomic_DNA"/>
</dbReference>
<dbReference type="NCBIfam" id="TIGR01509">
    <property type="entry name" value="HAD-SF-IA-v3"/>
    <property type="match status" value="1"/>
</dbReference>
<dbReference type="InterPro" id="IPR023214">
    <property type="entry name" value="HAD_sf"/>
</dbReference>
<gene>
    <name evidence="1" type="primary">yihX</name>
    <name evidence="1" type="ORF">K239x_04310</name>
</gene>
<dbReference type="Proteomes" id="UP000319817">
    <property type="component" value="Chromosome"/>
</dbReference>
<dbReference type="EC" id="3.1.3.-" evidence="1"/>
<evidence type="ECO:0000313" key="1">
    <source>
        <dbReference type="EMBL" id="QDT08492.1"/>
    </source>
</evidence>
<keyword evidence="1" id="KW-0378">Hydrolase</keyword>
<dbReference type="PANTHER" id="PTHR43611:SF3">
    <property type="entry name" value="FLAVIN MONONUCLEOTIDE HYDROLASE 1, CHLOROPLATIC"/>
    <property type="match status" value="1"/>
</dbReference>
<reference evidence="1 2" key="1">
    <citation type="submission" date="2019-02" db="EMBL/GenBank/DDBJ databases">
        <title>Deep-cultivation of Planctomycetes and their phenomic and genomic characterization uncovers novel biology.</title>
        <authorList>
            <person name="Wiegand S."/>
            <person name="Jogler M."/>
            <person name="Boedeker C."/>
            <person name="Pinto D."/>
            <person name="Vollmers J."/>
            <person name="Rivas-Marin E."/>
            <person name="Kohn T."/>
            <person name="Peeters S.H."/>
            <person name="Heuer A."/>
            <person name="Rast P."/>
            <person name="Oberbeckmann S."/>
            <person name="Bunk B."/>
            <person name="Jeske O."/>
            <person name="Meyerdierks A."/>
            <person name="Storesund J.E."/>
            <person name="Kallscheuer N."/>
            <person name="Luecker S."/>
            <person name="Lage O.M."/>
            <person name="Pohl T."/>
            <person name="Merkel B.J."/>
            <person name="Hornburger P."/>
            <person name="Mueller R.-W."/>
            <person name="Bruemmer F."/>
            <person name="Labrenz M."/>
            <person name="Spormann A.M."/>
            <person name="Op den Camp H."/>
            <person name="Overmann J."/>
            <person name="Amann R."/>
            <person name="Jetten M.S.M."/>
            <person name="Mascher T."/>
            <person name="Medema M.H."/>
            <person name="Devos D.P."/>
            <person name="Kaster A.-K."/>
            <person name="Ovreas L."/>
            <person name="Rohde M."/>
            <person name="Galperin M.Y."/>
            <person name="Jogler C."/>
        </authorList>
    </citation>
    <scope>NUCLEOTIDE SEQUENCE [LARGE SCALE GENOMIC DNA]</scope>
    <source>
        <strain evidence="1 2">K23_9</strain>
    </source>
</reference>
<dbReference type="Gene3D" id="3.40.50.1000">
    <property type="entry name" value="HAD superfamily/HAD-like"/>
    <property type="match status" value="1"/>
</dbReference>
<dbReference type="SFLD" id="SFLDG01129">
    <property type="entry name" value="C1.5:_HAD__Beta-PGM__Phosphata"/>
    <property type="match status" value="1"/>
</dbReference>
<accession>A0A517NMY7</accession>